<dbReference type="PANTHER" id="PTHR47510:SF3">
    <property type="entry name" value="ENDO_EXONUCLEASE_PHOSPHATASE DOMAIN-CONTAINING PROTEIN"/>
    <property type="match status" value="1"/>
</dbReference>
<dbReference type="GO" id="GO:0003964">
    <property type="term" value="F:RNA-directed DNA polymerase activity"/>
    <property type="evidence" value="ECO:0007669"/>
    <property type="project" value="UniProtKB-KW"/>
</dbReference>
<dbReference type="EMBL" id="VUJU01006641">
    <property type="protein sequence ID" value="KAF0747997.1"/>
    <property type="molecule type" value="Genomic_DNA"/>
</dbReference>
<name>A0A6G0Y2R0_APHCR</name>
<keyword evidence="1" id="KW-0808">Transferase</keyword>
<organism evidence="1 2">
    <name type="scientific">Aphis craccivora</name>
    <name type="common">Cowpea aphid</name>
    <dbReference type="NCBI Taxonomy" id="307492"/>
    <lineage>
        <taxon>Eukaryota</taxon>
        <taxon>Metazoa</taxon>
        <taxon>Ecdysozoa</taxon>
        <taxon>Arthropoda</taxon>
        <taxon>Hexapoda</taxon>
        <taxon>Insecta</taxon>
        <taxon>Pterygota</taxon>
        <taxon>Neoptera</taxon>
        <taxon>Paraneoptera</taxon>
        <taxon>Hemiptera</taxon>
        <taxon>Sternorrhyncha</taxon>
        <taxon>Aphidomorpha</taxon>
        <taxon>Aphidoidea</taxon>
        <taxon>Aphididae</taxon>
        <taxon>Aphidini</taxon>
        <taxon>Aphis</taxon>
        <taxon>Aphis</taxon>
    </lineage>
</organism>
<keyword evidence="2" id="KW-1185">Reference proteome</keyword>
<accession>A0A6G0Y2R0</accession>
<evidence type="ECO:0000313" key="2">
    <source>
        <dbReference type="Proteomes" id="UP000478052"/>
    </source>
</evidence>
<gene>
    <name evidence="1" type="ORF">FWK35_00016070</name>
</gene>
<reference evidence="1 2" key="1">
    <citation type="submission" date="2019-08" db="EMBL/GenBank/DDBJ databases">
        <title>Whole genome of Aphis craccivora.</title>
        <authorList>
            <person name="Voronova N.V."/>
            <person name="Shulinski R.S."/>
            <person name="Bandarenka Y.V."/>
            <person name="Zhorov D.G."/>
            <person name="Warner D."/>
        </authorList>
    </citation>
    <scope>NUCLEOTIDE SEQUENCE [LARGE SCALE GENOMIC DNA]</scope>
    <source>
        <strain evidence="1">180601</strain>
        <tissue evidence="1">Whole Body</tissue>
    </source>
</reference>
<dbReference type="PANTHER" id="PTHR47510">
    <property type="entry name" value="REVERSE TRANSCRIPTASE DOMAIN-CONTAINING PROTEIN"/>
    <property type="match status" value="1"/>
</dbReference>
<evidence type="ECO:0000313" key="1">
    <source>
        <dbReference type="EMBL" id="KAF0747997.1"/>
    </source>
</evidence>
<protein>
    <submittedName>
        <fullName evidence="1">Reverse transcriptase domain-containing protein</fullName>
    </submittedName>
</protein>
<dbReference type="AlphaFoldDB" id="A0A6G0Y2R0"/>
<comment type="caution">
    <text evidence="1">The sequence shown here is derived from an EMBL/GenBank/DDBJ whole genome shotgun (WGS) entry which is preliminary data.</text>
</comment>
<keyword evidence="1" id="KW-0548">Nucleotidyltransferase</keyword>
<proteinExistence type="predicted"/>
<dbReference type="Proteomes" id="UP000478052">
    <property type="component" value="Unassembled WGS sequence"/>
</dbReference>
<dbReference type="OrthoDB" id="6607175at2759"/>
<keyword evidence="1" id="KW-0695">RNA-directed DNA polymerase</keyword>
<sequence>MAHIKYKSSLSVNDYREFSLLRAKLKYETKRCYRDFIHRTETAIRAKPNDFWKFVRNNRTKNYISKEMSYNEFTSSNEQETANLFSAYFSSVYSTKRVDIDAKKIDVPAFDLPNNALFSAEDVFHGLSSLENVWSIGPDGLSGHFLFELRTIIAYSLWLQFRRSLDESTFPSIFKLNSVIPIPKSGSPSINSMAFSQDGLPPHQTTSTCNLVFNNYVFDSFQHQTQSNLFLTSSGVLERSHLSPILFSLFINNLHRVLHHCQFLCFADEIKLYMRVITPDDCTNLQSDLDRSRSPIMSPYFINNAAVSRTMDYVMDLGFKLSCNLDLTAHIEYVCCKALKTLGLVIRLIKDFRLVSSVLWDPHTADNARQIERVQRRFLRYASHILKIHCAPHDYSPIAVHLGLAPLAERRHVAGLKFLAGLLNNNIDSPVLLSQISIKVPSRPSRQRPSSMSHTPPPTILLISL</sequence>